<accession>A0AAQ3MZD4</accession>
<evidence type="ECO:0000256" key="1">
    <source>
        <dbReference type="SAM" id="MobiDB-lite"/>
    </source>
</evidence>
<organism evidence="2 3">
    <name type="scientific">Vigna mungo</name>
    <name type="common">Black gram</name>
    <name type="synonym">Phaseolus mungo</name>
    <dbReference type="NCBI Taxonomy" id="3915"/>
    <lineage>
        <taxon>Eukaryota</taxon>
        <taxon>Viridiplantae</taxon>
        <taxon>Streptophyta</taxon>
        <taxon>Embryophyta</taxon>
        <taxon>Tracheophyta</taxon>
        <taxon>Spermatophyta</taxon>
        <taxon>Magnoliopsida</taxon>
        <taxon>eudicotyledons</taxon>
        <taxon>Gunneridae</taxon>
        <taxon>Pentapetalae</taxon>
        <taxon>rosids</taxon>
        <taxon>fabids</taxon>
        <taxon>Fabales</taxon>
        <taxon>Fabaceae</taxon>
        <taxon>Papilionoideae</taxon>
        <taxon>50 kb inversion clade</taxon>
        <taxon>NPAAA clade</taxon>
        <taxon>indigoferoid/millettioid clade</taxon>
        <taxon>Phaseoleae</taxon>
        <taxon>Vigna</taxon>
    </lineage>
</organism>
<dbReference type="PANTHER" id="PTHR37173">
    <property type="entry name" value="HYDROXYPROLINE-RICH GLYCOPROTEIN FAMILY PROTEIN"/>
    <property type="match status" value="1"/>
</dbReference>
<name>A0AAQ3MZD4_VIGMU</name>
<evidence type="ECO:0008006" key="4">
    <source>
        <dbReference type="Google" id="ProtNLM"/>
    </source>
</evidence>
<feature type="region of interest" description="Disordered" evidence="1">
    <location>
        <begin position="232"/>
        <end position="254"/>
    </location>
</feature>
<protein>
    <recommendedName>
        <fullName evidence="4">Retrotransposon gag domain-containing protein</fullName>
    </recommendedName>
</protein>
<keyword evidence="3" id="KW-1185">Reference proteome</keyword>
<reference evidence="2 3" key="1">
    <citation type="journal article" date="2023" name="Life. Sci Alliance">
        <title>Evolutionary insights into 3D genome organization and epigenetic landscape of Vigna mungo.</title>
        <authorList>
            <person name="Junaid A."/>
            <person name="Singh B."/>
            <person name="Bhatia S."/>
        </authorList>
    </citation>
    <scope>NUCLEOTIDE SEQUENCE [LARGE SCALE GENOMIC DNA]</scope>
    <source>
        <strain evidence="2">Urdbean</strain>
    </source>
</reference>
<dbReference type="GO" id="GO:0017053">
    <property type="term" value="C:transcription repressor complex"/>
    <property type="evidence" value="ECO:0007669"/>
    <property type="project" value="InterPro"/>
</dbReference>
<gene>
    <name evidence="2" type="ORF">V8G54_026008</name>
</gene>
<feature type="compositionally biased region" description="Acidic residues" evidence="1">
    <location>
        <begin position="236"/>
        <end position="246"/>
    </location>
</feature>
<dbReference type="AlphaFoldDB" id="A0AAQ3MZD4"/>
<dbReference type="EMBL" id="CP144693">
    <property type="protein sequence ID" value="WVY99938.1"/>
    <property type="molecule type" value="Genomic_DNA"/>
</dbReference>
<evidence type="ECO:0000313" key="2">
    <source>
        <dbReference type="EMBL" id="WVY99938.1"/>
    </source>
</evidence>
<proteinExistence type="predicted"/>
<dbReference type="Proteomes" id="UP001374535">
    <property type="component" value="Chromosome 8"/>
</dbReference>
<sequence>MKKILLPPFYGEDPVGWIAKVEVYFNVNETREAVRVNLAQLCMEGNTIHFFHALLNEYDELTWEDLKREMLERYGGRGEGSATNAREQYFSYFTQGLKNKIRARIRSLHMAHPLSRGRMMNVARAIDVEILRRNKIWQGRGEFRGDRSQGLRVVMVNEEIQVECEGDEDENEERDDEDEVRITEDASLYALCRSWLRNGVIEESQPQQKDVIKALPKPLPAYMVAGYISNTKEDEKNEDEQEENEQSVENLSPQDLLKRHIKRAKKVKLRLREERLHRITKYRSRLRLLLPATEQCRSDTAAGN</sequence>
<dbReference type="PANTHER" id="PTHR37173:SF1">
    <property type="entry name" value="PROLINE-RICH FAMILY PROTEIN"/>
    <property type="match status" value="1"/>
</dbReference>
<evidence type="ECO:0000313" key="3">
    <source>
        <dbReference type="Proteomes" id="UP001374535"/>
    </source>
</evidence>
<dbReference type="InterPro" id="IPR028226">
    <property type="entry name" value="LIN37"/>
</dbReference>
<dbReference type="Pfam" id="PF15306">
    <property type="entry name" value="LIN37"/>
    <property type="match status" value="1"/>
</dbReference>